<dbReference type="PANTHER" id="PTHR43194">
    <property type="entry name" value="HYDROLASE ALPHA/BETA FOLD FAMILY"/>
    <property type="match status" value="1"/>
</dbReference>
<dbReference type="Pfam" id="PF12697">
    <property type="entry name" value="Abhydrolase_6"/>
    <property type="match status" value="1"/>
</dbReference>
<accession>A0A8H8CEU8</accession>
<dbReference type="EMBL" id="JAFIQS010000019">
    <property type="protein sequence ID" value="KAG5162350.1"/>
    <property type="molecule type" value="Genomic_DNA"/>
</dbReference>
<dbReference type="InterPro" id="IPR029058">
    <property type="entry name" value="AB_hydrolase_fold"/>
</dbReference>
<dbReference type="AlphaFoldDB" id="A0A8H8CEU8"/>
<dbReference type="PANTHER" id="PTHR43194:SF2">
    <property type="entry name" value="PEROXISOMAL MEMBRANE PROTEIN LPX1"/>
    <property type="match status" value="1"/>
</dbReference>
<dbReference type="InterPro" id="IPR000073">
    <property type="entry name" value="AB_hydrolase_1"/>
</dbReference>
<dbReference type="Gene3D" id="3.40.50.1820">
    <property type="entry name" value="alpha/beta hydrolase"/>
    <property type="match status" value="1"/>
</dbReference>
<sequence>MSYLSTDKILKSSDGTVIFARAVGQPDRPSLVFVHGLALSGIVFDDLFKNQDLLDRFYLVSYDMRGHGRSGKPDTIEGHASNLYADDFVAVVNAFGLQSPLFVGWSLGATVACDICANLEPGAISGIVYAAGMPYLGPVTSVVGKPFVLGCLPGLYCTDNVNVSVETKVAFVDSVFTDPDSVPIHIKWAWLGSATVQYPAVSRAVLGRIQDPEKLYEAGSNGLPLLLVYGTEDKHLDGEAADKWMRPHFKDFEVHFIQEGSHSPFYDNEEEFVGVLVNFASRVFSK</sequence>
<name>A0A8H8CEU8_PSICU</name>
<protein>
    <recommendedName>
        <fullName evidence="1">AB hydrolase-1 domain-containing protein</fullName>
    </recommendedName>
</protein>
<gene>
    <name evidence="2" type="ORF">JR316_012673</name>
</gene>
<dbReference type="OrthoDB" id="408373at2759"/>
<proteinExistence type="predicted"/>
<organism evidence="2">
    <name type="scientific">Psilocybe cubensis</name>
    <name type="common">Psychedelic mushroom</name>
    <name type="synonym">Stropharia cubensis</name>
    <dbReference type="NCBI Taxonomy" id="181762"/>
    <lineage>
        <taxon>Eukaryota</taxon>
        <taxon>Fungi</taxon>
        <taxon>Dikarya</taxon>
        <taxon>Basidiomycota</taxon>
        <taxon>Agaricomycotina</taxon>
        <taxon>Agaricomycetes</taxon>
        <taxon>Agaricomycetidae</taxon>
        <taxon>Agaricales</taxon>
        <taxon>Agaricineae</taxon>
        <taxon>Strophariaceae</taxon>
        <taxon>Psilocybe</taxon>
    </lineage>
</organism>
<feature type="domain" description="AB hydrolase-1" evidence="1">
    <location>
        <begin position="31"/>
        <end position="273"/>
    </location>
</feature>
<comment type="caution">
    <text evidence="2">The sequence shown here is derived from an EMBL/GenBank/DDBJ whole genome shotgun (WGS) entry which is preliminary data.</text>
</comment>
<evidence type="ECO:0000259" key="1">
    <source>
        <dbReference type="Pfam" id="PF12697"/>
    </source>
</evidence>
<dbReference type="InterPro" id="IPR050228">
    <property type="entry name" value="Carboxylesterase_BioH"/>
</dbReference>
<reference evidence="2" key="1">
    <citation type="submission" date="2021-02" db="EMBL/GenBank/DDBJ databases">
        <title>Psilocybe cubensis genome.</title>
        <authorList>
            <person name="Mckernan K.J."/>
            <person name="Crawford S."/>
            <person name="Trippe A."/>
            <person name="Kane L.T."/>
            <person name="Mclaughlin S."/>
        </authorList>
    </citation>
    <scope>NUCLEOTIDE SEQUENCE [LARGE SCALE GENOMIC DNA]</scope>
    <source>
        <strain evidence="2">MGC-MH-2018</strain>
    </source>
</reference>
<dbReference type="SUPFAM" id="SSF53474">
    <property type="entry name" value="alpha/beta-Hydrolases"/>
    <property type="match status" value="1"/>
</dbReference>
<evidence type="ECO:0000313" key="2">
    <source>
        <dbReference type="EMBL" id="KAG5162350.1"/>
    </source>
</evidence>